<dbReference type="RefSeq" id="XP_025569079.1">
    <property type="nucleotide sequence ID" value="XM_025705698.1"/>
</dbReference>
<evidence type="ECO:0000313" key="2">
    <source>
        <dbReference type="Proteomes" id="UP000248405"/>
    </source>
</evidence>
<keyword evidence="2" id="KW-1185">Reference proteome</keyword>
<accession>A0A319BRG6</accession>
<dbReference type="Proteomes" id="UP000248405">
    <property type="component" value="Unassembled WGS sequence"/>
</dbReference>
<sequence>MGRAGNAGRSDTLLSVALISTAGWIPGGAAHRPGYLHRLLAFRWFSLVGSRQIVLDTHENH</sequence>
<gene>
    <name evidence="1" type="ORF">BO88DRAFT_400846</name>
</gene>
<name>A0A319BRG6_ASPVC</name>
<proteinExistence type="predicted"/>
<dbReference type="EMBL" id="KZ821614">
    <property type="protein sequence ID" value="PYH75285.1"/>
    <property type="molecule type" value="Genomic_DNA"/>
</dbReference>
<dbReference type="AlphaFoldDB" id="A0A319BRG6"/>
<dbReference type="GeneID" id="37210290"/>
<evidence type="ECO:0000313" key="1">
    <source>
        <dbReference type="EMBL" id="PYH75285.1"/>
    </source>
</evidence>
<protein>
    <submittedName>
        <fullName evidence="1">Uncharacterized protein</fullName>
    </submittedName>
</protein>
<reference evidence="1" key="1">
    <citation type="submission" date="2016-12" db="EMBL/GenBank/DDBJ databases">
        <title>The genomes of Aspergillus section Nigri reveals drivers in fungal speciation.</title>
        <authorList>
            <consortium name="DOE Joint Genome Institute"/>
            <person name="Vesth T.C."/>
            <person name="Nybo J."/>
            <person name="Theobald S."/>
            <person name="Brandl J."/>
            <person name="Frisvad J.C."/>
            <person name="Nielsen K.F."/>
            <person name="Lyhne E.K."/>
            <person name="Kogle M.E."/>
            <person name="Kuo A."/>
            <person name="Riley R."/>
            <person name="Clum A."/>
            <person name="Nolan M."/>
            <person name="Lipzen A."/>
            <person name="Salamov A."/>
            <person name="Henrissat B."/>
            <person name="Wiebenga A."/>
            <person name="De Vries R.P."/>
            <person name="Grigoriev I.V."/>
            <person name="Mortensen U.H."/>
            <person name="Andersen M.R."/>
            <person name="Baker S.E."/>
        </authorList>
    </citation>
    <scope>NUCLEOTIDE SEQUENCE [LARGE SCALE GENOMIC DNA]</scope>
    <source>
        <strain evidence="1">CBS 113365</strain>
    </source>
</reference>
<feature type="non-terminal residue" evidence="1">
    <location>
        <position position="61"/>
    </location>
</feature>
<organism evidence="1 2">
    <name type="scientific">Aspergillus vadensis (strain CBS 113365 / IMI 142717 / IBT 24658)</name>
    <dbReference type="NCBI Taxonomy" id="1448311"/>
    <lineage>
        <taxon>Eukaryota</taxon>
        <taxon>Fungi</taxon>
        <taxon>Dikarya</taxon>
        <taxon>Ascomycota</taxon>
        <taxon>Pezizomycotina</taxon>
        <taxon>Eurotiomycetes</taxon>
        <taxon>Eurotiomycetidae</taxon>
        <taxon>Eurotiales</taxon>
        <taxon>Aspergillaceae</taxon>
        <taxon>Aspergillus</taxon>
        <taxon>Aspergillus subgen. Circumdati</taxon>
    </lineage>
</organism>